<feature type="chain" id="PRO_5043317258" description="NAD-dependent epimerase/dehydratase domain-containing protein" evidence="2">
    <location>
        <begin position="19"/>
        <end position="343"/>
    </location>
</feature>
<dbReference type="InterPro" id="IPR010099">
    <property type="entry name" value="SDR39U1"/>
</dbReference>
<feature type="signal peptide" evidence="2">
    <location>
        <begin position="1"/>
        <end position="18"/>
    </location>
</feature>
<feature type="domain" description="NAD-dependent epimerase/dehydratase" evidence="3">
    <location>
        <begin position="60"/>
        <end position="278"/>
    </location>
</feature>
<dbReference type="SUPFAM" id="SSF51735">
    <property type="entry name" value="NAD(P)-binding Rossmann-fold domains"/>
    <property type="match status" value="1"/>
</dbReference>
<dbReference type="NCBIfam" id="TIGR01777">
    <property type="entry name" value="yfcH"/>
    <property type="match status" value="1"/>
</dbReference>
<accession>A0AAV9IVM1</accession>
<name>A0AAV9IVM1_CYACA</name>
<dbReference type="Gene3D" id="3.40.50.720">
    <property type="entry name" value="NAD(P)-binding Rossmann-like Domain"/>
    <property type="match status" value="1"/>
</dbReference>
<evidence type="ECO:0000313" key="4">
    <source>
        <dbReference type="EMBL" id="KAK4536387.1"/>
    </source>
</evidence>
<dbReference type="InterPro" id="IPR001509">
    <property type="entry name" value="Epimerase_deHydtase"/>
</dbReference>
<dbReference type="PANTHER" id="PTHR11092:SF0">
    <property type="entry name" value="EPIMERASE FAMILY PROTEIN SDR39U1"/>
    <property type="match status" value="1"/>
</dbReference>
<evidence type="ECO:0000313" key="5">
    <source>
        <dbReference type="Proteomes" id="UP001301350"/>
    </source>
</evidence>
<comment type="caution">
    <text evidence="4">The sequence shown here is derived from an EMBL/GenBank/DDBJ whole genome shotgun (WGS) entry which is preliminary data.</text>
</comment>
<reference evidence="4 5" key="1">
    <citation type="submission" date="2022-07" db="EMBL/GenBank/DDBJ databases">
        <title>Genome-wide signatures of adaptation to extreme environments.</title>
        <authorList>
            <person name="Cho C.H."/>
            <person name="Yoon H.S."/>
        </authorList>
    </citation>
    <scope>NUCLEOTIDE SEQUENCE [LARGE SCALE GENOMIC DNA]</scope>
    <source>
        <strain evidence="4 5">DBV 063 E5</strain>
    </source>
</reference>
<dbReference type="EMBL" id="JANCYW010000008">
    <property type="protein sequence ID" value="KAK4536387.1"/>
    <property type="molecule type" value="Genomic_DNA"/>
</dbReference>
<organism evidence="4 5">
    <name type="scientific">Cyanidium caldarium</name>
    <name type="common">Red alga</name>
    <dbReference type="NCBI Taxonomy" id="2771"/>
    <lineage>
        <taxon>Eukaryota</taxon>
        <taxon>Rhodophyta</taxon>
        <taxon>Bangiophyceae</taxon>
        <taxon>Cyanidiales</taxon>
        <taxon>Cyanidiaceae</taxon>
        <taxon>Cyanidium</taxon>
    </lineage>
</organism>
<keyword evidence="5" id="KW-1185">Reference proteome</keyword>
<gene>
    <name evidence="4" type="ORF">CDCA_CDCA08G2412</name>
</gene>
<evidence type="ECO:0000256" key="1">
    <source>
        <dbReference type="SAM" id="MobiDB-lite"/>
    </source>
</evidence>
<dbReference type="AlphaFoldDB" id="A0AAV9IVM1"/>
<sequence length="343" mass="35801">MLLSAFAWGALPLAGGQSSVFLGGSSLRARPTASATSRLGTRRTALVASVFFSSGGKQVSVTGGTGFVGRRLVRRLVDDGNRVTLLTRRPERAMRLFGRQVDTLLFDAASASTAPEPQLVQLMGRSDAVVNLAGEPLATGRWTPQRKEQLLRSRTHGTHKLVRAIQAANKKPAVLVSTSAVGYYGTSEVAEFDESSPPGGHDFLSQVATEWERAAEGAGVRTVINRFGIVLGPGGGALHRLIPLYNLFVGGPVGTGQQWVSWIHLEDVVQLICTELGNTSFAGVYNATSPHPGALPRVLRCAGAGARSAQLAAGARICRRGAPGRGGAAGAERTAGVTEADAG</sequence>
<feature type="region of interest" description="Disordered" evidence="1">
    <location>
        <begin position="323"/>
        <end position="343"/>
    </location>
</feature>
<dbReference type="InterPro" id="IPR036291">
    <property type="entry name" value="NAD(P)-bd_dom_sf"/>
</dbReference>
<dbReference type="Pfam" id="PF01370">
    <property type="entry name" value="Epimerase"/>
    <property type="match status" value="1"/>
</dbReference>
<evidence type="ECO:0000256" key="2">
    <source>
        <dbReference type="SAM" id="SignalP"/>
    </source>
</evidence>
<protein>
    <recommendedName>
        <fullName evidence="3">NAD-dependent epimerase/dehydratase domain-containing protein</fullName>
    </recommendedName>
</protein>
<dbReference type="PANTHER" id="PTHR11092">
    <property type="entry name" value="SUGAR NUCLEOTIDE EPIMERASE RELATED"/>
    <property type="match status" value="1"/>
</dbReference>
<keyword evidence="2" id="KW-0732">Signal</keyword>
<proteinExistence type="predicted"/>
<evidence type="ECO:0000259" key="3">
    <source>
        <dbReference type="Pfam" id="PF01370"/>
    </source>
</evidence>
<dbReference type="Proteomes" id="UP001301350">
    <property type="component" value="Unassembled WGS sequence"/>
</dbReference>